<dbReference type="GO" id="GO:0016616">
    <property type="term" value="F:oxidoreductase activity, acting on the CH-OH group of donors, NAD or NADP as acceptor"/>
    <property type="evidence" value="ECO:0007669"/>
    <property type="project" value="TreeGrafter"/>
</dbReference>
<evidence type="ECO:0000256" key="2">
    <source>
        <dbReference type="RuleBase" id="RU000363"/>
    </source>
</evidence>
<comment type="caution">
    <text evidence="3">The sequence shown here is derived from an EMBL/GenBank/DDBJ whole genome shotgun (WGS) entry which is preliminary data.</text>
</comment>
<dbReference type="Pfam" id="PF00106">
    <property type="entry name" value="adh_short"/>
    <property type="match status" value="1"/>
</dbReference>
<evidence type="ECO:0000256" key="1">
    <source>
        <dbReference type="ARBA" id="ARBA00006484"/>
    </source>
</evidence>
<name>A0A852X7F8_9MICO</name>
<dbReference type="EMBL" id="JACBZX010000001">
    <property type="protein sequence ID" value="NYG38348.1"/>
    <property type="molecule type" value="Genomic_DNA"/>
</dbReference>
<dbReference type="Proteomes" id="UP000592181">
    <property type="component" value="Unassembled WGS sequence"/>
</dbReference>
<dbReference type="SUPFAM" id="SSF51735">
    <property type="entry name" value="NAD(P)-binding Rossmann-fold domains"/>
    <property type="match status" value="1"/>
</dbReference>
<dbReference type="InterPro" id="IPR036291">
    <property type="entry name" value="NAD(P)-bd_dom_sf"/>
</dbReference>
<dbReference type="PRINTS" id="PR00080">
    <property type="entry name" value="SDRFAMILY"/>
</dbReference>
<dbReference type="InterPro" id="IPR002347">
    <property type="entry name" value="SDR_fam"/>
</dbReference>
<accession>A0A852X7F8</accession>
<evidence type="ECO:0000313" key="3">
    <source>
        <dbReference type="EMBL" id="NYG38348.1"/>
    </source>
</evidence>
<keyword evidence="4" id="KW-1185">Reference proteome</keyword>
<evidence type="ECO:0000313" key="4">
    <source>
        <dbReference type="Proteomes" id="UP000592181"/>
    </source>
</evidence>
<dbReference type="CDD" id="cd05233">
    <property type="entry name" value="SDR_c"/>
    <property type="match status" value="1"/>
</dbReference>
<dbReference type="PANTHER" id="PTHR42760">
    <property type="entry name" value="SHORT-CHAIN DEHYDROGENASES/REDUCTASES FAMILY MEMBER"/>
    <property type="match status" value="1"/>
</dbReference>
<dbReference type="AlphaFoldDB" id="A0A852X7F8"/>
<dbReference type="PRINTS" id="PR00081">
    <property type="entry name" value="GDHRDH"/>
</dbReference>
<gene>
    <name evidence="3" type="ORF">BJY28_002817</name>
</gene>
<reference evidence="3 4" key="1">
    <citation type="submission" date="2020-07" db="EMBL/GenBank/DDBJ databases">
        <title>Sequencing the genomes of 1000 actinobacteria strains.</title>
        <authorList>
            <person name="Klenk H.-P."/>
        </authorList>
    </citation>
    <scope>NUCLEOTIDE SEQUENCE [LARGE SCALE GENOMIC DNA]</scope>
    <source>
        <strain evidence="3 4">DSM 24723</strain>
    </source>
</reference>
<comment type="similarity">
    <text evidence="1 2">Belongs to the short-chain dehydrogenases/reductases (SDR) family.</text>
</comment>
<dbReference type="RefSeq" id="WP_179463556.1">
    <property type="nucleotide sequence ID" value="NZ_JACBZX010000001.1"/>
</dbReference>
<dbReference type="Gene3D" id="3.40.50.720">
    <property type="entry name" value="NAD(P)-binding Rossmann-like Domain"/>
    <property type="match status" value="1"/>
</dbReference>
<sequence>MTGPRVALVTGANRGIGAFVADALEADGWVVERGSSAVADTTDRAAVEAWVGEVGERHGRLDLLVNNAGVMEQEVTLPESDPDEWWRTVEVNVRGPYLVTRAAWPLLVAAGGRVINLNSGAGVRPGLQASAYNVSKTALARITGSTDLAGREVGVRAFDLAPGVVRTDMTAAMRAHADRTDWTTPEQVLELVRALVDGRLDAYSGRMVRAGVDDVATLVAAADRLGERERTITVVPYADDDPLVP</sequence>
<organism evidence="3 4">
    <name type="scientific">Janibacter alkaliphilus</name>
    <dbReference type="NCBI Taxonomy" id="1069963"/>
    <lineage>
        <taxon>Bacteria</taxon>
        <taxon>Bacillati</taxon>
        <taxon>Actinomycetota</taxon>
        <taxon>Actinomycetes</taxon>
        <taxon>Micrococcales</taxon>
        <taxon>Intrasporangiaceae</taxon>
        <taxon>Janibacter</taxon>
    </lineage>
</organism>
<protein>
    <submittedName>
        <fullName evidence="3">NAD(P)-dependent dehydrogenase (Short-subunit alcohol dehydrogenase family)</fullName>
    </submittedName>
</protein>
<proteinExistence type="inferred from homology"/>